<dbReference type="EMBL" id="JAGFBS010000053">
    <property type="protein sequence ID" value="KAG6370369.1"/>
    <property type="molecule type" value="Genomic_DNA"/>
</dbReference>
<accession>A0A8I2YE41</accession>
<protein>
    <submittedName>
        <fullName evidence="1">Uncharacterized protein</fullName>
    </submittedName>
</protein>
<reference evidence="1" key="1">
    <citation type="submission" date="2021-03" db="EMBL/GenBank/DDBJ databases">
        <title>Evolutionary innovations through gain and loss of genes in the ectomycorrhizal Boletales.</title>
        <authorList>
            <person name="Wu G."/>
            <person name="Miyauchi S."/>
            <person name="Morin E."/>
            <person name="Yang Z.-L."/>
            <person name="Xu J."/>
            <person name="Martin F.M."/>
        </authorList>
    </citation>
    <scope>NUCLEOTIDE SEQUENCE</scope>
    <source>
        <strain evidence="1">BR01</strain>
    </source>
</reference>
<organism evidence="1 2">
    <name type="scientific">Boletus reticuloceps</name>
    <dbReference type="NCBI Taxonomy" id="495285"/>
    <lineage>
        <taxon>Eukaryota</taxon>
        <taxon>Fungi</taxon>
        <taxon>Dikarya</taxon>
        <taxon>Basidiomycota</taxon>
        <taxon>Agaricomycotina</taxon>
        <taxon>Agaricomycetes</taxon>
        <taxon>Agaricomycetidae</taxon>
        <taxon>Boletales</taxon>
        <taxon>Boletineae</taxon>
        <taxon>Boletaceae</taxon>
        <taxon>Boletoideae</taxon>
        <taxon>Boletus</taxon>
    </lineage>
</organism>
<comment type="caution">
    <text evidence="1">The sequence shown here is derived from an EMBL/GenBank/DDBJ whole genome shotgun (WGS) entry which is preliminary data.</text>
</comment>
<evidence type="ECO:0000313" key="1">
    <source>
        <dbReference type="EMBL" id="KAG6370369.1"/>
    </source>
</evidence>
<dbReference type="AlphaFoldDB" id="A0A8I2YE41"/>
<proteinExistence type="predicted"/>
<name>A0A8I2YE41_9AGAM</name>
<gene>
    <name evidence="1" type="ORF">JVT61DRAFT_12183</name>
</gene>
<dbReference type="Proteomes" id="UP000683000">
    <property type="component" value="Unassembled WGS sequence"/>
</dbReference>
<evidence type="ECO:0000313" key="2">
    <source>
        <dbReference type="Proteomes" id="UP000683000"/>
    </source>
</evidence>
<keyword evidence="2" id="KW-1185">Reference proteome</keyword>
<sequence length="53" mass="6154">MHRDCSFGQRQVREEGAIEDRRDPVIYWPHQEPAVLALDSFSIHIDAVDATFQ</sequence>